<dbReference type="SUPFAM" id="SSF52540">
    <property type="entry name" value="P-loop containing nucleoside triphosphate hydrolases"/>
    <property type="match status" value="1"/>
</dbReference>
<dbReference type="SUPFAM" id="SSF161098">
    <property type="entry name" value="MetI-like"/>
    <property type="match status" value="1"/>
</dbReference>
<dbReference type="NCBIfam" id="TIGR01727">
    <property type="entry name" value="oligo_HPY"/>
    <property type="match status" value="1"/>
</dbReference>
<name>A0A367WYJ0_9PROT</name>
<dbReference type="PROSITE" id="PS50893">
    <property type="entry name" value="ABC_TRANSPORTER_2"/>
    <property type="match status" value="1"/>
</dbReference>
<reference evidence="15 16" key="1">
    <citation type="submission" date="2014-07" db="EMBL/GenBank/DDBJ databases">
        <title>Draft genome sequence of Thalassospira profundimaris S25-3-2.</title>
        <authorList>
            <person name="Lai Q."/>
            <person name="Shao Z."/>
        </authorList>
    </citation>
    <scope>NUCLEOTIDE SEQUENCE [LARGE SCALE GENOMIC DNA]</scope>
    <source>
        <strain evidence="15 16">S25-3-2</strain>
    </source>
</reference>
<evidence type="ECO:0000256" key="4">
    <source>
        <dbReference type="ARBA" id="ARBA00022448"/>
    </source>
</evidence>
<evidence type="ECO:0000313" key="15">
    <source>
        <dbReference type="EMBL" id="RCK46506.1"/>
    </source>
</evidence>
<dbReference type="AlphaFoldDB" id="A0A367WYJ0"/>
<dbReference type="PROSITE" id="PS00211">
    <property type="entry name" value="ABC_TRANSPORTER_1"/>
    <property type="match status" value="1"/>
</dbReference>
<accession>A0A367WYJ0</accession>
<keyword evidence="10 11" id="KW-0472">Membrane</keyword>
<feature type="transmembrane region" description="Helical" evidence="11">
    <location>
        <begin position="125"/>
        <end position="145"/>
    </location>
</feature>
<dbReference type="InterPro" id="IPR027417">
    <property type="entry name" value="P-loop_NTPase"/>
</dbReference>
<evidence type="ECO:0000256" key="9">
    <source>
        <dbReference type="ARBA" id="ARBA00022989"/>
    </source>
</evidence>
<evidence type="ECO:0000256" key="5">
    <source>
        <dbReference type="ARBA" id="ARBA00022475"/>
    </source>
</evidence>
<comment type="subcellular location">
    <subcellularLocation>
        <location evidence="1">Cell inner membrane</location>
        <topology evidence="1">Peripheral membrane protein</topology>
    </subcellularLocation>
    <subcellularLocation>
        <location evidence="2 11">Cell membrane</location>
        <topology evidence="2 11">Multi-pass membrane protein</topology>
    </subcellularLocation>
</comment>
<dbReference type="GO" id="GO:0005886">
    <property type="term" value="C:plasma membrane"/>
    <property type="evidence" value="ECO:0007669"/>
    <property type="project" value="UniProtKB-SubCell"/>
</dbReference>
<organism evidence="15 16">
    <name type="scientific">Thalassospira profundimaris</name>
    <dbReference type="NCBI Taxonomy" id="502049"/>
    <lineage>
        <taxon>Bacteria</taxon>
        <taxon>Pseudomonadati</taxon>
        <taxon>Pseudomonadota</taxon>
        <taxon>Alphaproteobacteria</taxon>
        <taxon>Rhodospirillales</taxon>
        <taxon>Thalassospiraceae</taxon>
        <taxon>Thalassospira</taxon>
    </lineage>
</organism>
<evidence type="ECO:0000259" key="13">
    <source>
        <dbReference type="PROSITE" id="PS50893"/>
    </source>
</evidence>
<evidence type="ECO:0000256" key="7">
    <source>
        <dbReference type="ARBA" id="ARBA00022741"/>
    </source>
</evidence>
<dbReference type="InterPro" id="IPR050388">
    <property type="entry name" value="ABC_Ni/Peptide_Import"/>
</dbReference>
<feature type="region of interest" description="Disordered" evidence="12">
    <location>
        <begin position="302"/>
        <end position="323"/>
    </location>
</feature>
<keyword evidence="8" id="KW-0067">ATP-binding</keyword>
<dbReference type="PANTHER" id="PTHR43297:SF2">
    <property type="entry name" value="DIPEPTIDE TRANSPORT ATP-BINDING PROTEIN DPPD"/>
    <property type="match status" value="1"/>
</dbReference>
<dbReference type="InterPro" id="IPR025966">
    <property type="entry name" value="OppC_N"/>
</dbReference>
<keyword evidence="7" id="KW-0547">Nucleotide-binding</keyword>
<evidence type="ECO:0000313" key="16">
    <source>
        <dbReference type="Proteomes" id="UP000252517"/>
    </source>
</evidence>
<dbReference type="InterPro" id="IPR013563">
    <property type="entry name" value="Oligopep_ABC_C"/>
</dbReference>
<dbReference type="InterPro" id="IPR017871">
    <property type="entry name" value="ABC_transporter-like_CS"/>
</dbReference>
<comment type="caution">
    <text evidence="15">The sequence shown here is derived from an EMBL/GenBank/DDBJ whole genome shotgun (WGS) entry which is preliminary data.</text>
</comment>
<dbReference type="Pfam" id="PF00005">
    <property type="entry name" value="ABC_tran"/>
    <property type="match status" value="1"/>
</dbReference>
<dbReference type="InterPro" id="IPR003439">
    <property type="entry name" value="ABC_transporter-like_ATP-bd"/>
</dbReference>
<feature type="domain" description="ABC transporter" evidence="13">
    <location>
        <begin position="331"/>
        <end position="582"/>
    </location>
</feature>
<dbReference type="GO" id="GO:0016887">
    <property type="term" value="F:ATP hydrolysis activity"/>
    <property type="evidence" value="ECO:0007669"/>
    <property type="project" value="InterPro"/>
</dbReference>
<keyword evidence="9 11" id="KW-1133">Transmembrane helix</keyword>
<evidence type="ECO:0000259" key="14">
    <source>
        <dbReference type="PROSITE" id="PS50928"/>
    </source>
</evidence>
<sequence length="652" mass="69683">MTIKPRKRSARPSALKLLARNHLALMGAVIFAGVIILALITPWLPLVNPDATDPANRLLPPLSDGHFLGTDHLGRDLLSRLLWGTRVSLAVGISASLFAAFFGSAIGIISGYFGGRTDNIMMRGIDMVMAFPYILLALAIVAALGPGLMNALYAIAVVNIPFFARNIRGVTVGIVHREFVDSARLSGKGHIRILLSEILPNVMPVIVITMSTTVGWMILETAGLSFLGLGAQPPQADLGSMLGEGRKLITTALHLSAIPGGMIFVLVMSINLLGDGIRDILDPRLKSGALARPAPVTRIDRSTWDGPAHAGSGHVNGQPGAKRDAEKGAILSVEDLRTEFVLGDDVYKAVGGVSFHVGRNECVGLVGESGSGKSVTALSLLGLVASPPGTIAGGRVMLDGRDVFDMHEQEIRAIRGGRAAYVFQDPLSTLHPLFSVGDQLVEAIRAHNRVSYKEAWQKAVELLRMVRIPNPEKRADSYPHQLSGGMRQRVGIAMALANEPELIIADEPTTALDVTVQAQILKLMNNLREQHGTSVLFITHDFGVVSEICDRVAVMYAGQIVEMGTTQQVLENPAHPYTKRLIDCVPRLGETAREIAAIPGLPPAVNDLPVGCAFADRCDRAADACRAGAIDLDPLGDGHAVRCIKPMEVRHA</sequence>
<dbReference type="InterPro" id="IPR000515">
    <property type="entry name" value="MetI-like"/>
</dbReference>
<dbReference type="SMART" id="SM00382">
    <property type="entry name" value="AAA"/>
    <property type="match status" value="1"/>
</dbReference>
<dbReference type="GO" id="GO:0005524">
    <property type="term" value="F:ATP binding"/>
    <property type="evidence" value="ECO:0007669"/>
    <property type="project" value="UniProtKB-KW"/>
</dbReference>
<protein>
    <submittedName>
        <fullName evidence="15">Peptide ABC transporter permease</fullName>
    </submittedName>
</protein>
<feature type="transmembrane region" description="Helical" evidence="11">
    <location>
        <begin position="87"/>
        <end position="113"/>
    </location>
</feature>
<keyword evidence="4 11" id="KW-0813">Transport</keyword>
<evidence type="ECO:0000256" key="3">
    <source>
        <dbReference type="ARBA" id="ARBA00005417"/>
    </source>
</evidence>
<comment type="similarity">
    <text evidence="11">Belongs to the binding-protein-dependent transport system permease family.</text>
</comment>
<dbReference type="STRING" id="502049.TH15_07045"/>
<feature type="transmembrane region" description="Helical" evidence="11">
    <location>
        <begin position="21"/>
        <end position="44"/>
    </location>
</feature>
<dbReference type="EMBL" id="JPWH01000014">
    <property type="protein sequence ID" value="RCK46506.1"/>
    <property type="molecule type" value="Genomic_DNA"/>
</dbReference>
<evidence type="ECO:0000256" key="12">
    <source>
        <dbReference type="SAM" id="MobiDB-lite"/>
    </source>
</evidence>
<dbReference type="GO" id="GO:0015833">
    <property type="term" value="P:peptide transport"/>
    <property type="evidence" value="ECO:0007669"/>
    <property type="project" value="InterPro"/>
</dbReference>
<evidence type="ECO:0000256" key="1">
    <source>
        <dbReference type="ARBA" id="ARBA00004417"/>
    </source>
</evidence>
<dbReference type="GO" id="GO:0055085">
    <property type="term" value="P:transmembrane transport"/>
    <property type="evidence" value="ECO:0007669"/>
    <property type="project" value="InterPro"/>
</dbReference>
<evidence type="ECO:0000256" key="8">
    <source>
        <dbReference type="ARBA" id="ARBA00022840"/>
    </source>
</evidence>
<dbReference type="CDD" id="cd06261">
    <property type="entry name" value="TM_PBP2"/>
    <property type="match status" value="1"/>
</dbReference>
<dbReference type="Pfam" id="PF08352">
    <property type="entry name" value="oligo_HPY"/>
    <property type="match status" value="1"/>
</dbReference>
<dbReference type="Pfam" id="PF00528">
    <property type="entry name" value="BPD_transp_1"/>
    <property type="match status" value="1"/>
</dbReference>
<dbReference type="Gene3D" id="1.10.3720.10">
    <property type="entry name" value="MetI-like"/>
    <property type="match status" value="1"/>
</dbReference>
<evidence type="ECO:0000256" key="6">
    <source>
        <dbReference type="ARBA" id="ARBA00022692"/>
    </source>
</evidence>
<evidence type="ECO:0000256" key="11">
    <source>
        <dbReference type="RuleBase" id="RU363032"/>
    </source>
</evidence>
<dbReference type="CDD" id="cd03257">
    <property type="entry name" value="ABC_NikE_OppD_transporters"/>
    <property type="match status" value="1"/>
</dbReference>
<comment type="similarity">
    <text evidence="3">Belongs to the ABC transporter superfamily.</text>
</comment>
<keyword evidence="6 11" id="KW-0812">Transmembrane</keyword>
<proteinExistence type="inferred from homology"/>
<dbReference type="FunFam" id="3.40.50.300:FF:000016">
    <property type="entry name" value="Oligopeptide ABC transporter ATP-binding component"/>
    <property type="match status" value="1"/>
</dbReference>
<dbReference type="Proteomes" id="UP000252517">
    <property type="component" value="Unassembled WGS sequence"/>
</dbReference>
<dbReference type="PANTHER" id="PTHR43297">
    <property type="entry name" value="OLIGOPEPTIDE TRANSPORT ATP-BINDING PROTEIN APPD"/>
    <property type="match status" value="1"/>
</dbReference>
<dbReference type="InterPro" id="IPR035906">
    <property type="entry name" value="MetI-like_sf"/>
</dbReference>
<evidence type="ECO:0000256" key="10">
    <source>
        <dbReference type="ARBA" id="ARBA00023136"/>
    </source>
</evidence>
<dbReference type="Gene3D" id="3.40.50.300">
    <property type="entry name" value="P-loop containing nucleotide triphosphate hydrolases"/>
    <property type="match status" value="1"/>
</dbReference>
<feature type="transmembrane region" description="Helical" evidence="11">
    <location>
        <begin position="248"/>
        <end position="274"/>
    </location>
</feature>
<dbReference type="InterPro" id="IPR003593">
    <property type="entry name" value="AAA+_ATPase"/>
</dbReference>
<evidence type="ECO:0000256" key="2">
    <source>
        <dbReference type="ARBA" id="ARBA00004651"/>
    </source>
</evidence>
<keyword evidence="5" id="KW-1003">Cell membrane</keyword>
<gene>
    <name evidence="15" type="ORF">TH25_16760</name>
</gene>
<dbReference type="Pfam" id="PF12911">
    <property type="entry name" value="OppC_N"/>
    <property type="match status" value="1"/>
</dbReference>
<dbReference type="PROSITE" id="PS50928">
    <property type="entry name" value="ABC_TM1"/>
    <property type="match status" value="1"/>
</dbReference>
<feature type="transmembrane region" description="Helical" evidence="11">
    <location>
        <begin position="198"/>
        <end position="219"/>
    </location>
</feature>
<feature type="domain" description="ABC transmembrane type-1" evidence="14">
    <location>
        <begin position="85"/>
        <end position="274"/>
    </location>
</feature>